<dbReference type="SUPFAM" id="SSF46894">
    <property type="entry name" value="C-terminal effector domain of the bipartite response regulators"/>
    <property type="match status" value="1"/>
</dbReference>
<dbReference type="GO" id="GO:0006355">
    <property type="term" value="P:regulation of DNA-templated transcription"/>
    <property type="evidence" value="ECO:0007669"/>
    <property type="project" value="InterPro"/>
</dbReference>
<dbReference type="OrthoDB" id="6480962at2"/>
<dbReference type="Gene3D" id="1.10.10.10">
    <property type="entry name" value="Winged helix-like DNA-binding domain superfamily/Winged helix DNA-binding domain"/>
    <property type="match status" value="1"/>
</dbReference>
<reference evidence="6 7" key="1">
    <citation type="submission" date="2018-06" db="EMBL/GenBank/DDBJ databases">
        <authorList>
            <consortium name="Pathogen Informatics"/>
            <person name="Doyle S."/>
        </authorList>
    </citation>
    <scope>NUCLEOTIDE SEQUENCE [LARGE SCALE GENOMIC DNA]</scope>
    <source>
        <strain evidence="6 7">NCTC11470</strain>
    </source>
</reference>
<keyword evidence="4" id="KW-0804">Transcription</keyword>
<dbReference type="PANTHER" id="PTHR44688:SF16">
    <property type="entry name" value="DNA-BINDING TRANSCRIPTIONAL ACTIVATOR DEVR_DOSR"/>
    <property type="match status" value="1"/>
</dbReference>
<dbReference type="RefSeq" id="WP_050131329.1">
    <property type="nucleotide sequence ID" value="NZ_CP023964.1"/>
</dbReference>
<dbReference type="InterPro" id="IPR000792">
    <property type="entry name" value="Tscrpt_reg_LuxR_C"/>
</dbReference>
<name>A0A380PT11_YERFR</name>
<feature type="domain" description="HTH luxR-type" evidence="5">
    <location>
        <begin position="145"/>
        <end position="208"/>
    </location>
</feature>
<dbReference type="PANTHER" id="PTHR44688">
    <property type="entry name" value="DNA-BINDING TRANSCRIPTIONAL ACTIVATOR DEVR_DOSR"/>
    <property type="match status" value="1"/>
</dbReference>
<keyword evidence="2" id="KW-0238">DNA-binding</keyword>
<evidence type="ECO:0000259" key="5">
    <source>
        <dbReference type="PROSITE" id="PS50043"/>
    </source>
</evidence>
<accession>A0A380PT11</accession>
<evidence type="ECO:0000256" key="1">
    <source>
        <dbReference type="ARBA" id="ARBA00023015"/>
    </source>
</evidence>
<dbReference type="PROSITE" id="PS50043">
    <property type="entry name" value="HTH_LUXR_2"/>
    <property type="match status" value="1"/>
</dbReference>
<keyword evidence="1" id="KW-0805">Transcription regulation</keyword>
<dbReference type="InterPro" id="IPR036388">
    <property type="entry name" value="WH-like_DNA-bd_sf"/>
</dbReference>
<organism evidence="6 7">
    <name type="scientific">Yersinia frederiksenii</name>
    <dbReference type="NCBI Taxonomy" id="29484"/>
    <lineage>
        <taxon>Bacteria</taxon>
        <taxon>Pseudomonadati</taxon>
        <taxon>Pseudomonadota</taxon>
        <taxon>Gammaproteobacteria</taxon>
        <taxon>Enterobacterales</taxon>
        <taxon>Yersiniaceae</taxon>
        <taxon>Yersinia</taxon>
    </lineage>
</organism>
<dbReference type="PRINTS" id="PR00038">
    <property type="entry name" value="HTHLUXR"/>
</dbReference>
<dbReference type="PROSITE" id="PS00622">
    <property type="entry name" value="HTH_LUXR_1"/>
    <property type="match status" value="1"/>
</dbReference>
<evidence type="ECO:0000313" key="7">
    <source>
        <dbReference type="Proteomes" id="UP000254835"/>
    </source>
</evidence>
<dbReference type="Pfam" id="PF00196">
    <property type="entry name" value="GerE"/>
    <property type="match status" value="1"/>
</dbReference>
<evidence type="ECO:0000313" key="6">
    <source>
        <dbReference type="EMBL" id="SUP76419.1"/>
    </source>
</evidence>
<gene>
    <name evidence="6" type="ORF">NCTC11470_01450</name>
</gene>
<dbReference type="InterPro" id="IPR016032">
    <property type="entry name" value="Sig_transdc_resp-reg_C-effctor"/>
</dbReference>
<dbReference type="GO" id="GO:0003677">
    <property type="term" value="F:DNA binding"/>
    <property type="evidence" value="ECO:0007669"/>
    <property type="project" value="UniProtKB-KW"/>
</dbReference>
<proteinExistence type="predicted"/>
<evidence type="ECO:0000256" key="3">
    <source>
        <dbReference type="ARBA" id="ARBA00023159"/>
    </source>
</evidence>
<dbReference type="GeneID" id="57907606"/>
<sequence>MNNIVIFSHHDLVRTFLKGTVESIIMMSPKRSDVVISTCYSLQELESEILTKSHLTVIFDLDEVSKFEQFCIFKHAQRYINKNHLFLFTSESEVSTSYETLAQVSPFILSKTAPPSQIEAMLYQLIFCSKTSLKAKCSMPARSLNRKERAGLTQRESEICRHLLSGLSNKDISILLGISNKTVSSHRTNIYNKYQSKNLLELYSRFKV</sequence>
<evidence type="ECO:0000256" key="2">
    <source>
        <dbReference type="ARBA" id="ARBA00023125"/>
    </source>
</evidence>
<dbReference type="EMBL" id="UHJA01000001">
    <property type="protein sequence ID" value="SUP76419.1"/>
    <property type="molecule type" value="Genomic_DNA"/>
</dbReference>
<dbReference type="AlphaFoldDB" id="A0A380PT11"/>
<keyword evidence="3" id="KW-0010">Activator</keyword>
<dbReference type="SMART" id="SM00421">
    <property type="entry name" value="HTH_LUXR"/>
    <property type="match status" value="1"/>
</dbReference>
<dbReference type="Proteomes" id="UP000254835">
    <property type="component" value="Unassembled WGS sequence"/>
</dbReference>
<protein>
    <submittedName>
        <fullName evidence="6">LuxR family transcriptional regulatory protein</fullName>
    </submittedName>
</protein>
<evidence type="ECO:0000256" key="4">
    <source>
        <dbReference type="ARBA" id="ARBA00023163"/>
    </source>
</evidence>
<dbReference type="CDD" id="cd06170">
    <property type="entry name" value="LuxR_C_like"/>
    <property type="match status" value="1"/>
</dbReference>